<dbReference type="Proteomes" id="UP000264006">
    <property type="component" value="Chromosome"/>
</dbReference>
<dbReference type="KEGG" id="euz:DVS28_a4010"/>
<dbReference type="InterPro" id="IPR012337">
    <property type="entry name" value="RNaseH-like_sf"/>
</dbReference>
<evidence type="ECO:0000313" key="2">
    <source>
        <dbReference type="EMBL" id="AXV08679.1"/>
    </source>
</evidence>
<dbReference type="SUPFAM" id="SSF53098">
    <property type="entry name" value="Ribonuclease H-like"/>
    <property type="match status" value="1"/>
</dbReference>
<organism evidence="2 3">
    <name type="scientific">Euzebya pacifica</name>
    <dbReference type="NCBI Taxonomy" id="1608957"/>
    <lineage>
        <taxon>Bacteria</taxon>
        <taxon>Bacillati</taxon>
        <taxon>Actinomycetota</taxon>
        <taxon>Nitriliruptoria</taxon>
        <taxon>Euzebyales</taxon>
    </lineage>
</organism>
<reference evidence="2 3" key="1">
    <citation type="submission" date="2018-09" db="EMBL/GenBank/DDBJ databases">
        <title>Complete genome sequence of Euzebya sp. DY32-46 isolated from seawater of Pacific Ocean.</title>
        <authorList>
            <person name="Xu L."/>
            <person name="Wu Y.-H."/>
            <person name="Xu X.-W."/>
        </authorList>
    </citation>
    <scope>NUCLEOTIDE SEQUENCE [LARGE SCALE GENOMIC DNA]</scope>
    <source>
        <strain evidence="2 3">DY32-46</strain>
    </source>
</reference>
<dbReference type="AlphaFoldDB" id="A0A346Y2I2"/>
<gene>
    <name evidence="2" type="ORF">DVS28_a4010</name>
</gene>
<feature type="domain" description="Integrase catalytic" evidence="1">
    <location>
        <begin position="7"/>
        <end position="44"/>
    </location>
</feature>
<dbReference type="GO" id="GO:0015074">
    <property type="term" value="P:DNA integration"/>
    <property type="evidence" value="ECO:0007669"/>
    <property type="project" value="InterPro"/>
</dbReference>
<dbReference type="Gene3D" id="3.30.420.10">
    <property type="entry name" value="Ribonuclease H-like superfamily/Ribonuclease H"/>
    <property type="match status" value="1"/>
</dbReference>
<dbReference type="GO" id="GO:0003676">
    <property type="term" value="F:nucleic acid binding"/>
    <property type="evidence" value="ECO:0007669"/>
    <property type="project" value="InterPro"/>
</dbReference>
<dbReference type="InterPro" id="IPR036397">
    <property type="entry name" value="RNaseH_sf"/>
</dbReference>
<dbReference type="EMBL" id="CP031165">
    <property type="protein sequence ID" value="AXV08679.1"/>
    <property type="molecule type" value="Genomic_DNA"/>
</dbReference>
<dbReference type="InterPro" id="IPR001584">
    <property type="entry name" value="Integrase_cat-core"/>
</dbReference>
<accession>A0A346Y2I2</accession>
<sequence>MLRGPWKWTWYQLYVVIDVYSRYAVGWTVATRQSAALARDLLDACT</sequence>
<name>A0A346Y2I2_9ACTN</name>
<keyword evidence="3" id="KW-1185">Reference proteome</keyword>
<evidence type="ECO:0000259" key="1">
    <source>
        <dbReference type="Pfam" id="PF00665"/>
    </source>
</evidence>
<evidence type="ECO:0000313" key="3">
    <source>
        <dbReference type="Proteomes" id="UP000264006"/>
    </source>
</evidence>
<proteinExistence type="predicted"/>
<protein>
    <submittedName>
        <fullName evidence="2">Mobile element protein</fullName>
    </submittedName>
</protein>
<dbReference type="Pfam" id="PF00665">
    <property type="entry name" value="rve"/>
    <property type="match status" value="1"/>
</dbReference>